<evidence type="ECO:0000313" key="1">
    <source>
        <dbReference type="EMBL" id="MBW0538586.1"/>
    </source>
</evidence>
<name>A0A9Q3ICX6_9BASI</name>
<dbReference type="Proteomes" id="UP000765509">
    <property type="component" value="Unassembled WGS sequence"/>
</dbReference>
<sequence length="115" mass="13450">MQALIYHLYTSKTLASKGTNQSTEKACPEKEDLEEDTLDTVVDSKTLREIIPTLQFTFQFNRDLKQEDWKDMDPALQLHQLPKDLFQWSMDSKTFNLASHWAELGASWQKICLKR</sequence>
<protein>
    <submittedName>
        <fullName evidence="1">Uncharacterized protein</fullName>
    </submittedName>
</protein>
<organism evidence="1 2">
    <name type="scientific">Austropuccinia psidii MF-1</name>
    <dbReference type="NCBI Taxonomy" id="1389203"/>
    <lineage>
        <taxon>Eukaryota</taxon>
        <taxon>Fungi</taxon>
        <taxon>Dikarya</taxon>
        <taxon>Basidiomycota</taxon>
        <taxon>Pucciniomycotina</taxon>
        <taxon>Pucciniomycetes</taxon>
        <taxon>Pucciniales</taxon>
        <taxon>Sphaerophragmiaceae</taxon>
        <taxon>Austropuccinia</taxon>
    </lineage>
</organism>
<keyword evidence="2" id="KW-1185">Reference proteome</keyword>
<evidence type="ECO:0000313" key="2">
    <source>
        <dbReference type="Proteomes" id="UP000765509"/>
    </source>
</evidence>
<dbReference type="AlphaFoldDB" id="A0A9Q3ICX6"/>
<comment type="caution">
    <text evidence="1">The sequence shown here is derived from an EMBL/GenBank/DDBJ whole genome shotgun (WGS) entry which is preliminary data.</text>
</comment>
<gene>
    <name evidence="1" type="ORF">O181_078301</name>
</gene>
<reference evidence="1" key="1">
    <citation type="submission" date="2021-03" db="EMBL/GenBank/DDBJ databases">
        <title>Draft genome sequence of rust myrtle Austropuccinia psidii MF-1, a brazilian biotype.</title>
        <authorList>
            <person name="Quecine M.C."/>
            <person name="Pachon D.M.R."/>
            <person name="Bonatelli M.L."/>
            <person name="Correr F.H."/>
            <person name="Franceschini L.M."/>
            <person name="Leite T.F."/>
            <person name="Margarido G.R.A."/>
            <person name="Almeida C.A."/>
            <person name="Ferrarezi J.A."/>
            <person name="Labate C.A."/>
        </authorList>
    </citation>
    <scope>NUCLEOTIDE SEQUENCE</scope>
    <source>
        <strain evidence="1">MF-1</strain>
    </source>
</reference>
<proteinExistence type="predicted"/>
<dbReference type="EMBL" id="AVOT02043168">
    <property type="protein sequence ID" value="MBW0538586.1"/>
    <property type="molecule type" value="Genomic_DNA"/>
</dbReference>
<accession>A0A9Q3ICX6</accession>